<dbReference type="InterPro" id="IPR014015">
    <property type="entry name" value="Helicase_SF3_DNA-vir"/>
</dbReference>
<keyword evidence="7" id="KW-0378">Hydrolase</keyword>
<feature type="domain" description="SF3 helicase" evidence="16">
    <location>
        <begin position="233"/>
        <end position="433"/>
    </location>
</feature>
<dbReference type="PANTHER" id="PTHR23070">
    <property type="entry name" value="BCS1 AAA-TYPE ATPASE"/>
    <property type="match status" value="1"/>
</dbReference>
<evidence type="ECO:0000256" key="8">
    <source>
        <dbReference type="ARBA" id="ARBA00022840"/>
    </source>
</evidence>
<evidence type="ECO:0000256" key="12">
    <source>
        <dbReference type="ARBA" id="ARBA00032816"/>
    </source>
</evidence>
<evidence type="ECO:0000256" key="11">
    <source>
        <dbReference type="ARBA" id="ARBA00023136"/>
    </source>
</evidence>
<keyword evidence="10" id="KW-0496">Mitochondrion</keyword>
<evidence type="ECO:0000256" key="10">
    <source>
        <dbReference type="ARBA" id="ARBA00023128"/>
    </source>
</evidence>
<evidence type="ECO:0000256" key="2">
    <source>
        <dbReference type="ARBA" id="ARBA00007448"/>
    </source>
</evidence>
<dbReference type="SMART" id="SM00382">
    <property type="entry name" value="AAA"/>
    <property type="match status" value="1"/>
</dbReference>
<dbReference type="GO" id="GO:0016887">
    <property type="term" value="F:ATP hydrolysis activity"/>
    <property type="evidence" value="ECO:0007669"/>
    <property type="project" value="InterPro"/>
</dbReference>
<organism evidence="17 18">
    <name type="scientific">Panagrolaimus davidi</name>
    <dbReference type="NCBI Taxonomy" id="227884"/>
    <lineage>
        <taxon>Eukaryota</taxon>
        <taxon>Metazoa</taxon>
        <taxon>Ecdysozoa</taxon>
        <taxon>Nematoda</taxon>
        <taxon>Chromadorea</taxon>
        <taxon>Rhabditida</taxon>
        <taxon>Tylenchina</taxon>
        <taxon>Panagrolaimomorpha</taxon>
        <taxon>Panagrolaimoidea</taxon>
        <taxon>Panagrolaimidae</taxon>
        <taxon>Panagrolaimus</taxon>
    </lineage>
</organism>
<evidence type="ECO:0000256" key="9">
    <source>
        <dbReference type="ARBA" id="ARBA00022989"/>
    </source>
</evidence>
<evidence type="ECO:0000256" key="5">
    <source>
        <dbReference type="ARBA" id="ARBA00022741"/>
    </source>
</evidence>
<dbReference type="InterPro" id="IPR003959">
    <property type="entry name" value="ATPase_AAA_core"/>
</dbReference>
<proteinExistence type="inferred from homology"/>
<dbReference type="Gene3D" id="3.40.50.300">
    <property type="entry name" value="P-loop containing nucleotide triphosphate hydrolases"/>
    <property type="match status" value="1"/>
</dbReference>
<evidence type="ECO:0000256" key="4">
    <source>
        <dbReference type="ARBA" id="ARBA00022692"/>
    </source>
</evidence>
<comment type="catalytic activity">
    <reaction evidence="13">
        <text>ATP + H2O = ADP + phosphate + H(+)</text>
        <dbReference type="Rhea" id="RHEA:13065"/>
        <dbReference type="ChEBI" id="CHEBI:15377"/>
        <dbReference type="ChEBI" id="CHEBI:15378"/>
        <dbReference type="ChEBI" id="CHEBI:30616"/>
        <dbReference type="ChEBI" id="CHEBI:43474"/>
        <dbReference type="ChEBI" id="CHEBI:456216"/>
    </reaction>
    <physiologicalReaction direction="left-to-right" evidence="13">
        <dbReference type="Rhea" id="RHEA:13066"/>
    </physiologicalReaction>
</comment>
<accession>A0A914QSY4</accession>
<evidence type="ECO:0000256" key="15">
    <source>
        <dbReference type="SAM" id="Phobius"/>
    </source>
</evidence>
<dbReference type="GO" id="GO:0005524">
    <property type="term" value="F:ATP binding"/>
    <property type="evidence" value="ECO:0007669"/>
    <property type="project" value="UniProtKB-KW"/>
</dbReference>
<dbReference type="AlphaFoldDB" id="A0A914QSY4"/>
<dbReference type="PROSITE" id="PS51206">
    <property type="entry name" value="SF3_HELICASE_1"/>
    <property type="match status" value="1"/>
</dbReference>
<evidence type="ECO:0000256" key="13">
    <source>
        <dbReference type="ARBA" id="ARBA00048778"/>
    </source>
</evidence>
<evidence type="ECO:0000313" key="18">
    <source>
        <dbReference type="WBParaSite" id="PDA_v2.g7037.t1"/>
    </source>
</evidence>
<comment type="subcellular location">
    <subcellularLocation>
        <location evidence="1">Mitochondrion inner membrane</location>
        <topology evidence="1">Single-pass membrane protein</topology>
    </subcellularLocation>
</comment>
<dbReference type="InterPro" id="IPR050747">
    <property type="entry name" value="Mitochondrial_chaperone_BCS1"/>
</dbReference>
<dbReference type="WBParaSite" id="PDA_v2.g7037.t1">
    <property type="protein sequence ID" value="PDA_v2.g7037.t1"/>
    <property type="gene ID" value="PDA_v2.g7037"/>
</dbReference>
<reference evidence="18" key="1">
    <citation type="submission" date="2022-11" db="UniProtKB">
        <authorList>
            <consortium name="WormBaseParasite"/>
        </authorList>
    </citation>
    <scope>IDENTIFICATION</scope>
</reference>
<dbReference type="SMART" id="SM01024">
    <property type="entry name" value="BCS1_N"/>
    <property type="match status" value="1"/>
</dbReference>
<evidence type="ECO:0000256" key="1">
    <source>
        <dbReference type="ARBA" id="ARBA00004434"/>
    </source>
</evidence>
<feature type="transmembrane region" description="Helical" evidence="15">
    <location>
        <begin position="41"/>
        <end position="62"/>
    </location>
</feature>
<keyword evidence="11 15" id="KW-0472">Membrane</keyword>
<dbReference type="InterPro" id="IPR057495">
    <property type="entry name" value="AAA_lid_BCS1"/>
</dbReference>
<evidence type="ECO:0000256" key="3">
    <source>
        <dbReference type="ARBA" id="ARBA00016942"/>
    </source>
</evidence>
<keyword evidence="4 15" id="KW-0812">Transmembrane</keyword>
<keyword evidence="9 15" id="KW-1133">Transmembrane helix</keyword>
<dbReference type="Proteomes" id="UP000887578">
    <property type="component" value="Unplaced"/>
</dbReference>
<evidence type="ECO:0000256" key="6">
    <source>
        <dbReference type="ARBA" id="ARBA00022792"/>
    </source>
</evidence>
<dbReference type="PROSITE" id="PS00674">
    <property type="entry name" value="AAA"/>
    <property type="match status" value="1"/>
</dbReference>
<dbReference type="InterPro" id="IPR014851">
    <property type="entry name" value="BCS1_N"/>
</dbReference>
<dbReference type="Pfam" id="PF25426">
    <property type="entry name" value="AAA_lid_BCS1"/>
    <property type="match status" value="1"/>
</dbReference>
<protein>
    <recommendedName>
        <fullName evidence="3">Mitochondrial chaperone BCS1</fullName>
    </recommendedName>
    <alternativeName>
        <fullName evidence="12">BCS1-like protein</fullName>
    </alternativeName>
</protein>
<dbReference type="InterPro" id="IPR027417">
    <property type="entry name" value="P-loop_NTPase"/>
</dbReference>
<evidence type="ECO:0000259" key="16">
    <source>
        <dbReference type="PROSITE" id="PS51206"/>
    </source>
</evidence>
<keyword evidence="17" id="KW-1185">Reference proteome</keyword>
<dbReference type="SUPFAM" id="SSF52540">
    <property type="entry name" value="P-loop containing nucleoside triphosphate hydrolases"/>
    <property type="match status" value="1"/>
</dbReference>
<dbReference type="GO" id="GO:0005743">
    <property type="term" value="C:mitochondrial inner membrane"/>
    <property type="evidence" value="ECO:0007669"/>
    <property type="project" value="UniProtKB-SubCell"/>
</dbReference>
<keyword evidence="6" id="KW-0999">Mitochondrion inner membrane</keyword>
<comment type="similarity">
    <text evidence="2">Belongs to the AAA ATPase family. BCS1 subfamily.</text>
</comment>
<dbReference type="InterPro" id="IPR003593">
    <property type="entry name" value="AAA+_ATPase"/>
</dbReference>
<evidence type="ECO:0000256" key="14">
    <source>
        <dbReference type="RuleBase" id="RU003651"/>
    </source>
</evidence>
<sequence>MNISNSYCDQSKVDISNVKLNNITQNDVFYLIFEKIFSNPVFSGGALLSVAGFFWYFVDWVWNFGQERFRERFCTSLQLTNENITYRWVIDHINRNSKWETRNLSVESTLDDTSAGALTLKHKFIPGIGNHYFYYKNRVIYFERIRDKRNVNISNVRGDRSNKRMETVTLSTYGGSKEFWQQFLNDASEACLEDIHKGLVIHTNRSDYWVENDNPKSKRALETVVLADGISESVYDDIESFLSSQKWYHNRGIPYRRGYLLYGPPGTGKSSFIAALASTFGYGIAVLSLTTKFLTDTDLNFLLNNAPKKSFVILEDIDAAFKNREKTENDDKKNTVDSSITLSGLLNAIDGITSSEERILFMTTNYKEHLDSAIIRPGRIDFEVYLGHCTPEMIKKMFKRFYENVSEELINTFCEGTSKFDKTFSPAELQKHLILYKNSPEAAIKHVNDLC</sequence>
<keyword evidence="5 14" id="KW-0547">Nucleotide-binding</keyword>
<keyword evidence="8 14" id="KW-0067">ATP-binding</keyword>
<dbReference type="InterPro" id="IPR003960">
    <property type="entry name" value="ATPase_AAA_CS"/>
</dbReference>
<name>A0A914QSY4_9BILA</name>
<dbReference type="Pfam" id="PF00004">
    <property type="entry name" value="AAA"/>
    <property type="match status" value="1"/>
</dbReference>
<dbReference type="CDD" id="cd19510">
    <property type="entry name" value="RecA-like_BCS1"/>
    <property type="match status" value="1"/>
</dbReference>
<evidence type="ECO:0000313" key="17">
    <source>
        <dbReference type="Proteomes" id="UP000887578"/>
    </source>
</evidence>
<dbReference type="Pfam" id="PF08740">
    <property type="entry name" value="BCS1_N"/>
    <property type="match status" value="1"/>
</dbReference>
<evidence type="ECO:0000256" key="7">
    <source>
        <dbReference type="ARBA" id="ARBA00022801"/>
    </source>
</evidence>